<organism evidence="9 10">
    <name type="scientific">Pelotomaculum isophthalicicum JI</name>
    <dbReference type="NCBI Taxonomy" id="947010"/>
    <lineage>
        <taxon>Bacteria</taxon>
        <taxon>Bacillati</taxon>
        <taxon>Bacillota</taxon>
        <taxon>Clostridia</taxon>
        <taxon>Eubacteriales</taxon>
        <taxon>Desulfotomaculaceae</taxon>
        <taxon>Pelotomaculum</taxon>
    </lineage>
</organism>
<gene>
    <name evidence="9" type="ORF">L7E55_06170</name>
</gene>
<keyword evidence="6" id="KW-1133">Transmembrane helix</keyword>
<feature type="domain" description="Glycosyltransferase 2-like" evidence="8">
    <location>
        <begin position="37"/>
        <end position="198"/>
    </location>
</feature>
<name>A0A9X4JVT0_9FIRM</name>
<proteinExistence type="predicted"/>
<evidence type="ECO:0000313" key="9">
    <source>
        <dbReference type="EMBL" id="MDF9407947.1"/>
    </source>
</evidence>
<dbReference type="GO" id="GO:0099621">
    <property type="term" value="F:undecaprenyl-phosphate 4-deoxy-4-formamido-L-arabinose transferase activity"/>
    <property type="evidence" value="ECO:0007669"/>
    <property type="project" value="TreeGrafter"/>
</dbReference>
<dbReference type="InterPro" id="IPR001173">
    <property type="entry name" value="Glyco_trans_2-like"/>
</dbReference>
<keyword evidence="3" id="KW-0808">Transferase</keyword>
<keyword evidence="2" id="KW-0328">Glycosyltransferase</keyword>
<dbReference type="PANTHER" id="PTHR48090:SF3">
    <property type="entry name" value="UNDECAPRENYL-PHOSPHATE 4-DEOXY-4-FORMAMIDO-L-ARABINOSE TRANSFERASE"/>
    <property type="match status" value="1"/>
</dbReference>
<dbReference type="InterPro" id="IPR050256">
    <property type="entry name" value="Glycosyltransferase_2"/>
</dbReference>
<dbReference type="CDD" id="cd04179">
    <property type="entry name" value="DPM_DPG-synthase_like"/>
    <property type="match status" value="1"/>
</dbReference>
<dbReference type="InterPro" id="IPR029044">
    <property type="entry name" value="Nucleotide-diphossugar_trans"/>
</dbReference>
<dbReference type="Gene3D" id="3.90.550.10">
    <property type="entry name" value="Spore Coat Polysaccharide Biosynthesis Protein SpsA, Chain A"/>
    <property type="match status" value="1"/>
</dbReference>
<evidence type="ECO:0000313" key="10">
    <source>
        <dbReference type="Proteomes" id="UP001154312"/>
    </source>
</evidence>
<dbReference type="GO" id="GO:0009103">
    <property type="term" value="P:lipopolysaccharide biosynthetic process"/>
    <property type="evidence" value="ECO:0007669"/>
    <property type="project" value="UniProtKB-KW"/>
</dbReference>
<evidence type="ECO:0000256" key="3">
    <source>
        <dbReference type="ARBA" id="ARBA00022679"/>
    </source>
</evidence>
<evidence type="ECO:0000256" key="4">
    <source>
        <dbReference type="ARBA" id="ARBA00022692"/>
    </source>
</evidence>
<dbReference type="PANTHER" id="PTHR48090">
    <property type="entry name" value="UNDECAPRENYL-PHOSPHATE 4-DEOXY-4-FORMAMIDO-L-ARABINOSE TRANSFERASE-RELATED"/>
    <property type="match status" value="1"/>
</dbReference>
<protein>
    <submittedName>
        <fullName evidence="9">Glycosyltransferase family 2 protein</fullName>
    </submittedName>
</protein>
<keyword evidence="4" id="KW-0812">Transmembrane</keyword>
<evidence type="ECO:0000256" key="6">
    <source>
        <dbReference type="ARBA" id="ARBA00022989"/>
    </source>
</evidence>
<dbReference type="Pfam" id="PF00535">
    <property type="entry name" value="Glycos_transf_2"/>
    <property type="match status" value="1"/>
</dbReference>
<sequence>MLYLIHNIAFAIGCSTVAMMCEKGCKKEWTMKKYPISIFFPCYNEEENVERVAREALAVAPKISDDYEIIIVNDGSRDRTGEIAERLAGEYPEIRAINHDKNKGYGAALQTGFKSATKELVFYTDGDGQFKMEEITKLLPLIEKYDIVSGCRINRRDPVIRKINAFLWGTMVNMLFKFKVSDVDSAFKLYRRKIFDEITLESQGALIDTEVLAKAKARGYLITEVGVNHYPRIAGEQTGAKLTVILKAFRELFKLKKSFSKV</sequence>
<evidence type="ECO:0000256" key="2">
    <source>
        <dbReference type="ARBA" id="ARBA00022676"/>
    </source>
</evidence>
<dbReference type="GO" id="GO:0005886">
    <property type="term" value="C:plasma membrane"/>
    <property type="evidence" value="ECO:0007669"/>
    <property type="project" value="TreeGrafter"/>
</dbReference>
<keyword evidence="5" id="KW-0448">Lipopolysaccharide biosynthesis</keyword>
<keyword evidence="1" id="KW-1003">Cell membrane</keyword>
<dbReference type="EMBL" id="JAKOAV010000008">
    <property type="protein sequence ID" value="MDF9407947.1"/>
    <property type="molecule type" value="Genomic_DNA"/>
</dbReference>
<evidence type="ECO:0000256" key="1">
    <source>
        <dbReference type="ARBA" id="ARBA00022475"/>
    </source>
</evidence>
<evidence type="ECO:0000256" key="7">
    <source>
        <dbReference type="ARBA" id="ARBA00023136"/>
    </source>
</evidence>
<accession>A0A9X4JVT0</accession>
<evidence type="ECO:0000259" key="8">
    <source>
        <dbReference type="Pfam" id="PF00535"/>
    </source>
</evidence>
<comment type="caution">
    <text evidence="9">The sequence shown here is derived from an EMBL/GenBank/DDBJ whole genome shotgun (WGS) entry which is preliminary data.</text>
</comment>
<keyword evidence="10" id="KW-1185">Reference proteome</keyword>
<keyword evidence="7" id="KW-0472">Membrane</keyword>
<evidence type="ECO:0000256" key="5">
    <source>
        <dbReference type="ARBA" id="ARBA00022985"/>
    </source>
</evidence>
<dbReference type="RefSeq" id="WP_277443202.1">
    <property type="nucleotide sequence ID" value="NZ_JAKOAV010000008.1"/>
</dbReference>
<dbReference type="SUPFAM" id="SSF53448">
    <property type="entry name" value="Nucleotide-diphospho-sugar transferases"/>
    <property type="match status" value="1"/>
</dbReference>
<dbReference type="AlphaFoldDB" id="A0A9X4JVT0"/>
<dbReference type="Proteomes" id="UP001154312">
    <property type="component" value="Unassembled WGS sequence"/>
</dbReference>
<reference evidence="9" key="1">
    <citation type="submission" date="2022-02" db="EMBL/GenBank/DDBJ databases">
        <authorList>
            <person name="Leng L."/>
        </authorList>
    </citation>
    <scope>NUCLEOTIDE SEQUENCE</scope>
    <source>
        <strain evidence="9">JI</strain>
    </source>
</reference>